<evidence type="ECO:0000256" key="6">
    <source>
        <dbReference type="RuleBase" id="RU367028"/>
    </source>
</evidence>
<dbReference type="AlphaFoldDB" id="A0A5N5J6X2"/>
<sequence length="293" mass="33786">MENRLKMRISRMFRGSCRSRNLSDVIENAVLVPENHKKFHMTEPSPPKVRPFPSICRHKRPEETNQVLMNHSIISRKKSSHRYPPLITANTRGHSSCPPASPIFPLNPFYDDLSFKEKKKSCRSVKSRSKKKNTICKKEQMSVFRSSSQDSTYFRGSYHWFSSDDEEKRGDDSDTFFSSRSLSSDSSGSLSQPSRGKKLSSRRRRAKVKSSQVGVSPLDGKVKDSFAVVKSSSDPYNDFRTSMVEMIVEKQIFAAKDLEQLLQCFLSLNSYHHHRIIVEVFMEIWEALFSNWS</sequence>
<name>A0A5N5J6X2_9ROSI</name>
<comment type="function">
    <text evidence="6">Transcriptional repressor that regulates multiple aspects of plant growth and development.</text>
</comment>
<keyword evidence="10" id="KW-1185">Reference proteome</keyword>
<feature type="region of interest" description="Disordered" evidence="7">
    <location>
        <begin position="121"/>
        <end position="141"/>
    </location>
</feature>
<keyword evidence="5 6" id="KW-0539">Nucleus</keyword>
<evidence type="ECO:0000313" key="9">
    <source>
        <dbReference type="EMBL" id="KAB5514286.1"/>
    </source>
</evidence>
<dbReference type="PANTHER" id="PTHR33057:SF17">
    <property type="entry name" value="TRANSCRIPTION REPRESSOR OFP8"/>
    <property type="match status" value="1"/>
</dbReference>
<dbReference type="NCBIfam" id="TIGR01568">
    <property type="entry name" value="A_thal_3678"/>
    <property type="match status" value="1"/>
</dbReference>
<keyword evidence="3 6" id="KW-0805">Transcription regulation</keyword>
<accession>A0A5N5J6X2</accession>
<dbReference type="Pfam" id="PF04844">
    <property type="entry name" value="Ovate"/>
    <property type="match status" value="1"/>
</dbReference>
<evidence type="ECO:0000259" key="8">
    <source>
        <dbReference type="PROSITE" id="PS51754"/>
    </source>
</evidence>
<organism evidence="9 10">
    <name type="scientific">Salix brachista</name>
    <dbReference type="NCBI Taxonomy" id="2182728"/>
    <lineage>
        <taxon>Eukaryota</taxon>
        <taxon>Viridiplantae</taxon>
        <taxon>Streptophyta</taxon>
        <taxon>Embryophyta</taxon>
        <taxon>Tracheophyta</taxon>
        <taxon>Spermatophyta</taxon>
        <taxon>Magnoliopsida</taxon>
        <taxon>eudicotyledons</taxon>
        <taxon>Gunneridae</taxon>
        <taxon>Pentapetalae</taxon>
        <taxon>rosids</taxon>
        <taxon>fabids</taxon>
        <taxon>Malpighiales</taxon>
        <taxon>Salicaceae</taxon>
        <taxon>Saliceae</taxon>
        <taxon>Salix</taxon>
    </lineage>
</organism>
<evidence type="ECO:0000256" key="7">
    <source>
        <dbReference type="SAM" id="MobiDB-lite"/>
    </source>
</evidence>
<dbReference type="Proteomes" id="UP000326939">
    <property type="component" value="Chromosome 18"/>
</dbReference>
<feature type="domain" description="OVATE" evidence="8">
    <location>
        <begin position="228"/>
        <end position="287"/>
    </location>
</feature>
<comment type="caution">
    <text evidence="9">The sequence shown here is derived from an EMBL/GenBank/DDBJ whole genome shotgun (WGS) entry which is preliminary data.</text>
</comment>
<dbReference type="PROSITE" id="PS51754">
    <property type="entry name" value="OVATE"/>
    <property type="match status" value="1"/>
</dbReference>
<keyword evidence="2 6" id="KW-0678">Repressor</keyword>
<reference evidence="10" key="1">
    <citation type="journal article" date="2019" name="Gigascience">
        <title>De novo genome assembly of the endangered Acer yangbiense, a plant species with extremely small populations endemic to Yunnan Province, China.</title>
        <authorList>
            <person name="Yang J."/>
            <person name="Wariss H.M."/>
            <person name="Tao L."/>
            <person name="Zhang R."/>
            <person name="Yun Q."/>
            <person name="Hollingsworth P."/>
            <person name="Dao Z."/>
            <person name="Luo G."/>
            <person name="Guo H."/>
            <person name="Ma Y."/>
            <person name="Sun W."/>
        </authorList>
    </citation>
    <scope>NUCLEOTIDE SEQUENCE [LARGE SCALE GENOMIC DNA]</scope>
    <source>
        <strain evidence="10">cv. br00</strain>
    </source>
</reference>
<dbReference type="InterPro" id="IPR038933">
    <property type="entry name" value="Ovate"/>
</dbReference>
<evidence type="ECO:0000256" key="1">
    <source>
        <dbReference type="ARBA" id="ARBA00004123"/>
    </source>
</evidence>
<dbReference type="GO" id="GO:0005634">
    <property type="term" value="C:nucleus"/>
    <property type="evidence" value="ECO:0007669"/>
    <property type="project" value="UniProtKB-SubCell"/>
</dbReference>
<evidence type="ECO:0000256" key="5">
    <source>
        <dbReference type="ARBA" id="ARBA00023242"/>
    </source>
</evidence>
<feature type="compositionally biased region" description="Basic residues" evidence="7">
    <location>
        <begin position="121"/>
        <end position="135"/>
    </location>
</feature>
<evidence type="ECO:0000256" key="3">
    <source>
        <dbReference type="ARBA" id="ARBA00023015"/>
    </source>
</evidence>
<dbReference type="EMBL" id="VDCV01000018">
    <property type="protein sequence ID" value="KAB5514286.1"/>
    <property type="molecule type" value="Genomic_DNA"/>
</dbReference>
<feature type="compositionally biased region" description="Basic residues" evidence="7">
    <location>
        <begin position="195"/>
        <end position="208"/>
    </location>
</feature>
<comment type="subcellular location">
    <subcellularLocation>
        <location evidence="1 6">Nucleus</location>
    </subcellularLocation>
</comment>
<proteinExistence type="predicted"/>
<dbReference type="InterPro" id="IPR006458">
    <property type="entry name" value="Ovate_C"/>
</dbReference>
<evidence type="ECO:0000313" key="10">
    <source>
        <dbReference type="Proteomes" id="UP000326939"/>
    </source>
</evidence>
<keyword evidence="4 6" id="KW-0804">Transcription</keyword>
<dbReference type="GO" id="GO:0045892">
    <property type="term" value="P:negative regulation of DNA-templated transcription"/>
    <property type="evidence" value="ECO:0007669"/>
    <property type="project" value="UniProtKB-UniRule"/>
</dbReference>
<gene>
    <name evidence="9" type="ORF">DKX38_028192</name>
</gene>
<evidence type="ECO:0000256" key="4">
    <source>
        <dbReference type="ARBA" id="ARBA00023163"/>
    </source>
</evidence>
<evidence type="ECO:0000256" key="2">
    <source>
        <dbReference type="ARBA" id="ARBA00022491"/>
    </source>
</evidence>
<feature type="compositionally biased region" description="Low complexity" evidence="7">
    <location>
        <begin position="175"/>
        <end position="191"/>
    </location>
</feature>
<dbReference type="PANTHER" id="PTHR33057">
    <property type="entry name" value="TRANSCRIPTION REPRESSOR OFP7-RELATED"/>
    <property type="match status" value="1"/>
</dbReference>
<protein>
    <recommendedName>
        <fullName evidence="6">Transcription repressor</fullName>
    </recommendedName>
    <alternativeName>
        <fullName evidence="6">Ovate family protein</fullName>
    </alternativeName>
</protein>
<feature type="region of interest" description="Disordered" evidence="7">
    <location>
        <begin position="163"/>
        <end position="216"/>
    </location>
</feature>